<dbReference type="SUPFAM" id="SSF48726">
    <property type="entry name" value="Immunoglobulin"/>
    <property type="match status" value="2"/>
</dbReference>
<reference evidence="4" key="5">
    <citation type="submission" date="2025-09" db="UniProtKB">
        <authorList>
            <consortium name="Ensembl"/>
        </authorList>
    </citation>
    <scope>IDENTIFICATION</scope>
</reference>
<dbReference type="Pfam" id="PF07654">
    <property type="entry name" value="C1-set"/>
    <property type="match status" value="2"/>
</dbReference>
<evidence type="ECO:0000256" key="1">
    <source>
        <dbReference type="ARBA" id="ARBA00023180"/>
    </source>
</evidence>
<protein>
    <recommendedName>
        <fullName evidence="3">Ig-like domain-containing protein</fullName>
    </recommendedName>
</protein>
<keyword evidence="1" id="KW-0325">Glycoprotein</keyword>
<sequence>SGIQSEGIETQQVQYHAVLQEVLFSIPLTHSFHVCFPFLECEQPTGGVKVSFLPPSQHQVLMESTVTLTCVVANAPLDVNVTWTQGKTHLQSGYGKTSATEPQEVISKLNVSTQDWKSGKEFFCLANHEDIPTPIGEKTFKRKVLNTKQPSVYLLLPSAEEMAAQQFVTLTCLVKDFAPKEIFVQWTVNDQLIDANKYRNTEMMADSEYLNYSMYSMLTLSVDEWNRRPSYSCVVGHERFPLKTLTRTVNKSSGKPSFVNLALVLMDTVNPCH</sequence>
<dbReference type="PROSITE" id="PS50835">
    <property type="entry name" value="IG_LIKE"/>
    <property type="match status" value="2"/>
</dbReference>
<feature type="domain" description="Ig-like" evidence="3">
    <location>
        <begin position="150"/>
        <end position="250"/>
    </location>
</feature>
<dbReference type="InterPro" id="IPR036179">
    <property type="entry name" value="Ig-like_dom_sf"/>
</dbReference>
<keyword evidence="5" id="KW-1185">Reference proteome</keyword>
<dbReference type="InterPro" id="IPR007110">
    <property type="entry name" value="Ig-like_dom"/>
</dbReference>
<dbReference type="AlphaFoldDB" id="A0A4W3GLZ0"/>
<dbReference type="InParanoid" id="A0A4W3GLZ0"/>
<dbReference type="InterPro" id="IPR003006">
    <property type="entry name" value="Ig/MHC_CS"/>
</dbReference>
<reference evidence="4" key="4">
    <citation type="submission" date="2025-08" db="UniProtKB">
        <authorList>
            <consortium name="Ensembl"/>
        </authorList>
    </citation>
    <scope>IDENTIFICATION</scope>
</reference>
<dbReference type="STRING" id="7868.ENSCMIP00000004436"/>
<dbReference type="Proteomes" id="UP000314986">
    <property type="component" value="Unassembled WGS sequence"/>
</dbReference>
<dbReference type="PROSITE" id="PS00290">
    <property type="entry name" value="IG_MHC"/>
    <property type="match status" value="2"/>
</dbReference>
<dbReference type="InterPro" id="IPR013783">
    <property type="entry name" value="Ig-like_fold"/>
</dbReference>
<accession>A0A4W3GLZ0</accession>
<evidence type="ECO:0000259" key="3">
    <source>
        <dbReference type="PROSITE" id="PS50835"/>
    </source>
</evidence>
<proteinExistence type="predicted"/>
<dbReference type="InterPro" id="IPR050380">
    <property type="entry name" value="Immune_Resp_Modulators"/>
</dbReference>
<dbReference type="InterPro" id="IPR003597">
    <property type="entry name" value="Ig_C1-set"/>
</dbReference>
<reference evidence="5" key="3">
    <citation type="journal article" date="2014" name="Nature">
        <title>Elephant shark genome provides unique insights into gnathostome evolution.</title>
        <authorList>
            <consortium name="International Elephant Shark Genome Sequencing Consortium"/>
            <person name="Venkatesh B."/>
            <person name="Lee A.P."/>
            <person name="Ravi V."/>
            <person name="Maurya A.K."/>
            <person name="Lian M.M."/>
            <person name="Swann J.B."/>
            <person name="Ohta Y."/>
            <person name="Flajnik M.F."/>
            <person name="Sutoh Y."/>
            <person name="Kasahara M."/>
            <person name="Hoon S."/>
            <person name="Gangu V."/>
            <person name="Roy S.W."/>
            <person name="Irimia M."/>
            <person name="Korzh V."/>
            <person name="Kondrychyn I."/>
            <person name="Lim Z.W."/>
            <person name="Tay B.H."/>
            <person name="Tohari S."/>
            <person name="Kong K.W."/>
            <person name="Ho S."/>
            <person name="Lorente-Galdos B."/>
            <person name="Quilez J."/>
            <person name="Marques-Bonet T."/>
            <person name="Raney B.J."/>
            <person name="Ingham P.W."/>
            <person name="Tay A."/>
            <person name="Hillier L.W."/>
            <person name="Minx P."/>
            <person name="Boehm T."/>
            <person name="Wilson R.K."/>
            <person name="Brenner S."/>
            <person name="Warren W.C."/>
        </authorList>
    </citation>
    <scope>NUCLEOTIDE SEQUENCE [LARGE SCALE GENOMIC DNA]</scope>
</reference>
<dbReference type="FunCoup" id="A0A4W3GLZ0">
    <property type="interactions" value="6"/>
</dbReference>
<evidence type="ECO:0000313" key="4">
    <source>
        <dbReference type="Ensembl" id="ENSCMIP00000004436.1"/>
    </source>
</evidence>
<evidence type="ECO:0000256" key="2">
    <source>
        <dbReference type="ARBA" id="ARBA00023319"/>
    </source>
</evidence>
<dbReference type="PANTHER" id="PTHR23411">
    <property type="entry name" value="TAPASIN"/>
    <property type="match status" value="1"/>
</dbReference>
<reference evidence="5" key="1">
    <citation type="journal article" date="2006" name="Science">
        <title>Ancient noncoding elements conserved in the human genome.</title>
        <authorList>
            <person name="Venkatesh B."/>
            <person name="Kirkness E.F."/>
            <person name="Loh Y.H."/>
            <person name="Halpern A.L."/>
            <person name="Lee A.P."/>
            <person name="Johnson J."/>
            <person name="Dandona N."/>
            <person name="Viswanathan L.D."/>
            <person name="Tay A."/>
            <person name="Venter J.C."/>
            <person name="Strausberg R.L."/>
            <person name="Brenner S."/>
        </authorList>
    </citation>
    <scope>NUCLEOTIDE SEQUENCE [LARGE SCALE GENOMIC DNA]</scope>
</reference>
<feature type="domain" description="Ig-like" evidence="3">
    <location>
        <begin position="44"/>
        <end position="141"/>
    </location>
</feature>
<evidence type="ECO:0000313" key="5">
    <source>
        <dbReference type="Proteomes" id="UP000314986"/>
    </source>
</evidence>
<dbReference type="Ensembl" id="ENSCMIT00000004602.1">
    <property type="protein sequence ID" value="ENSCMIP00000004436.1"/>
    <property type="gene ID" value="ENSCMIG00000002645.1"/>
</dbReference>
<dbReference type="SMART" id="SM00407">
    <property type="entry name" value="IGc1"/>
    <property type="match status" value="2"/>
</dbReference>
<dbReference type="CDD" id="cd05768">
    <property type="entry name" value="IgC1_CH3_IgAGD_CH4_IgAEM"/>
    <property type="match status" value="2"/>
</dbReference>
<keyword evidence="2" id="KW-0393">Immunoglobulin domain</keyword>
<dbReference type="FunFam" id="2.60.40.10:FF:000463">
    <property type="entry name" value="Immunoglobulin heavy constant gamma 1"/>
    <property type="match status" value="1"/>
</dbReference>
<dbReference type="Gene3D" id="2.60.40.10">
    <property type="entry name" value="Immunoglobulins"/>
    <property type="match status" value="2"/>
</dbReference>
<name>A0A4W3GLZ0_CALMI</name>
<dbReference type="GeneTree" id="ENSGT00940000161491"/>
<reference evidence="5" key="2">
    <citation type="journal article" date="2007" name="PLoS Biol.">
        <title>Survey sequencing and comparative analysis of the elephant shark (Callorhinchus milii) genome.</title>
        <authorList>
            <person name="Venkatesh B."/>
            <person name="Kirkness E.F."/>
            <person name="Loh Y.H."/>
            <person name="Halpern A.L."/>
            <person name="Lee A.P."/>
            <person name="Johnson J."/>
            <person name="Dandona N."/>
            <person name="Viswanathan L.D."/>
            <person name="Tay A."/>
            <person name="Venter J.C."/>
            <person name="Strausberg R.L."/>
            <person name="Brenner S."/>
        </authorList>
    </citation>
    <scope>NUCLEOTIDE SEQUENCE [LARGE SCALE GENOMIC DNA]</scope>
</reference>
<organism evidence="4 5">
    <name type="scientific">Callorhinchus milii</name>
    <name type="common">Ghost shark</name>
    <dbReference type="NCBI Taxonomy" id="7868"/>
    <lineage>
        <taxon>Eukaryota</taxon>
        <taxon>Metazoa</taxon>
        <taxon>Chordata</taxon>
        <taxon>Craniata</taxon>
        <taxon>Vertebrata</taxon>
        <taxon>Chondrichthyes</taxon>
        <taxon>Holocephali</taxon>
        <taxon>Chimaeriformes</taxon>
        <taxon>Callorhinchidae</taxon>
        <taxon>Callorhinchus</taxon>
    </lineage>
</organism>